<accession>A0ABD0Z6W5</accession>
<evidence type="ECO:0008006" key="4">
    <source>
        <dbReference type="Google" id="ProtNLM"/>
    </source>
</evidence>
<dbReference type="EMBL" id="JBANAX010000877">
    <property type="protein sequence ID" value="KAL1190238.1"/>
    <property type="molecule type" value="Genomic_DNA"/>
</dbReference>
<feature type="transmembrane region" description="Helical" evidence="1">
    <location>
        <begin position="41"/>
        <end position="61"/>
    </location>
</feature>
<feature type="transmembrane region" description="Helical" evidence="1">
    <location>
        <begin position="73"/>
        <end position="97"/>
    </location>
</feature>
<keyword evidence="1" id="KW-0812">Transmembrane</keyword>
<keyword evidence="3" id="KW-1185">Reference proteome</keyword>
<protein>
    <recommendedName>
        <fullName evidence="4">Transmembrane protein</fullName>
    </recommendedName>
</protein>
<name>A0ABD0Z6W5_CARAN</name>
<evidence type="ECO:0000313" key="3">
    <source>
        <dbReference type="Proteomes" id="UP001558713"/>
    </source>
</evidence>
<proteinExistence type="predicted"/>
<evidence type="ECO:0000313" key="2">
    <source>
        <dbReference type="EMBL" id="KAL1190238.1"/>
    </source>
</evidence>
<keyword evidence="1" id="KW-1133">Transmembrane helix</keyword>
<reference evidence="2 3" key="1">
    <citation type="submission" date="2024-04" db="EMBL/GenBank/DDBJ databases">
        <title>Genome assembly C_amara_ONT_v2.</title>
        <authorList>
            <person name="Yant L."/>
            <person name="Moore C."/>
            <person name="Slenker M."/>
        </authorList>
    </citation>
    <scope>NUCLEOTIDE SEQUENCE [LARGE SCALE GENOMIC DNA]</scope>
    <source>
        <tissue evidence="2">Leaf</tissue>
    </source>
</reference>
<comment type="caution">
    <text evidence="2">The sequence shown here is derived from an EMBL/GenBank/DDBJ whole genome shotgun (WGS) entry which is preliminary data.</text>
</comment>
<sequence length="178" mass="20218">MDQKSKTKATSEPSLQPQPRRRWLNRSKTFFNLPNPRITKIFLISSFVMFFSGIAFAFEWIFHGKNHAGFQWIIYYALSLIFLPALIWLGLGIIIAVSSSHGAKQVASLAVEEEQCVNGSAGKSGHEETKDDNRRSLAVVVDLDIKKCTEKVFEDKISKLKRTVSYPVHSQVRSCRTR</sequence>
<dbReference type="Proteomes" id="UP001558713">
    <property type="component" value="Unassembled WGS sequence"/>
</dbReference>
<evidence type="ECO:0000256" key="1">
    <source>
        <dbReference type="SAM" id="Phobius"/>
    </source>
</evidence>
<organism evidence="2 3">
    <name type="scientific">Cardamine amara subsp. amara</name>
    <dbReference type="NCBI Taxonomy" id="228776"/>
    <lineage>
        <taxon>Eukaryota</taxon>
        <taxon>Viridiplantae</taxon>
        <taxon>Streptophyta</taxon>
        <taxon>Embryophyta</taxon>
        <taxon>Tracheophyta</taxon>
        <taxon>Spermatophyta</taxon>
        <taxon>Magnoliopsida</taxon>
        <taxon>eudicotyledons</taxon>
        <taxon>Gunneridae</taxon>
        <taxon>Pentapetalae</taxon>
        <taxon>rosids</taxon>
        <taxon>malvids</taxon>
        <taxon>Brassicales</taxon>
        <taxon>Brassicaceae</taxon>
        <taxon>Cardamineae</taxon>
        <taxon>Cardamine</taxon>
    </lineage>
</organism>
<keyword evidence="1" id="KW-0472">Membrane</keyword>
<dbReference type="AlphaFoldDB" id="A0ABD0Z6W5"/>
<gene>
    <name evidence="2" type="ORF">V5N11_016627</name>
</gene>